<dbReference type="Pfam" id="PF16409">
    <property type="entry name" value="DUF5017"/>
    <property type="match status" value="1"/>
</dbReference>
<protein>
    <recommendedName>
        <fullName evidence="1">DUF5017 domain-containing protein</fullName>
    </recommendedName>
</protein>
<gene>
    <name evidence="2" type="ORF">SAMN04488128_1011374</name>
</gene>
<dbReference type="OrthoDB" id="1082472at2"/>
<dbReference type="STRING" id="634771.SAMN04488128_1011374"/>
<dbReference type="RefSeq" id="WP_078667979.1">
    <property type="nucleotide sequence ID" value="NZ_FUWZ01000001.1"/>
</dbReference>
<accession>A0A1T4N1N6</accession>
<reference evidence="3" key="1">
    <citation type="submission" date="2017-02" db="EMBL/GenBank/DDBJ databases">
        <authorList>
            <person name="Varghese N."/>
            <person name="Submissions S."/>
        </authorList>
    </citation>
    <scope>NUCLEOTIDE SEQUENCE [LARGE SCALE GENOMIC DNA]</scope>
    <source>
        <strain evidence="3">DSM 22224</strain>
    </source>
</reference>
<dbReference type="Proteomes" id="UP000190367">
    <property type="component" value="Unassembled WGS sequence"/>
</dbReference>
<dbReference type="InterPro" id="IPR032185">
    <property type="entry name" value="DUF5017"/>
</dbReference>
<feature type="domain" description="DUF5017" evidence="1">
    <location>
        <begin position="15"/>
        <end position="187"/>
    </location>
</feature>
<dbReference type="PROSITE" id="PS51257">
    <property type="entry name" value="PROKAR_LIPOPROTEIN"/>
    <property type="match status" value="1"/>
</dbReference>
<evidence type="ECO:0000259" key="1">
    <source>
        <dbReference type="Pfam" id="PF16409"/>
    </source>
</evidence>
<keyword evidence="3" id="KW-1185">Reference proteome</keyword>
<proteinExistence type="predicted"/>
<name>A0A1T4N1N6_9BACT</name>
<organism evidence="2 3">
    <name type="scientific">Chitinophaga eiseniae</name>
    <dbReference type="NCBI Taxonomy" id="634771"/>
    <lineage>
        <taxon>Bacteria</taxon>
        <taxon>Pseudomonadati</taxon>
        <taxon>Bacteroidota</taxon>
        <taxon>Chitinophagia</taxon>
        <taxon>Chitinophagales</taxon>
        <taxon>Chitinophagaceae</taxon>
        <taxon>Chitinophaga</taxon>
    </lineage>
</organism>
<evidence type="ECO:0000313" key="3">
    <source>
        <dbReference type="Proteomes" id="UP000190367"/>
    </source>
</evidence>
<sequence>MKKSFLIFLAFAAAACSKKMQVDKPDFNVSPDPARQVADTFVYRLGDTTRFKFTGTVGNIAFYSGETGKRYDSRNTTYKLGKLTLSFSSKSEWGTQKNTLQVLATNKLTGYDSASVVNATWKDISSRGTLATNATVTAFGVADLTDLVAGASDSLFIAFKYSGVTGSTQRTWTITGWAVNNVLPDRTVPLSSFSADVAYWTRFGNVWNPANARWTPSATDLKINGGNAAAPSNTSWVMSKPLYVGRIAPDVSVGVKSINEPDKAEYTYVYPAPGVYRATFVAYNHTLDEDKSIIREFIIKVTP</sequence>
<dbReference type="AlphaFoldDB" id="A0A1T4N1N6"/>
<evidence type="ECO:0000313" key="2">
    <source>
        <dbReference type="EMBL" id="SJZ73024.1"/>
    </source>
</evidence>
<dbReference type="EMBL" id="FUWZ01000001">
    <property type="protein sequence ID" value="SJZ73024.1"/>
    <property type="molecule type" value="Genomic_DNA"/>
</dbReference>